<accession>A0A1I7TJE8</accession>
<evidence type="ECO:0000313" key="3">
    <source>
        <dbReference type="WBParaSite" id="Csp11.Scaffold626.g6516.t1"/>
    </source>
</evidence>
<name>A0A1I7TJE8_9PELO</name>
<sequence length="209" mass="22925">MARPTKRHCSQHMEDDPPITTSPTNNNLYVPYADYKNLHQHVAKLTTILASLVQSIATNGSAELSDAVNTAIPAIPILPAVSNPISFSQVLAPASSAVTPVPNGPTSLSSIADQVEAIMGKTTHAVIELLPRSIDDSHQETTDTPPSKKLCTNNFLPIQSSALRIETPTKTYLLTWPRPQSFLNRKLKKIVQRKNFLFVNLVSFFTKEI</sequence>
<protein>
    <submittedName>
        <fullName evidence="3">Uncharacterized protein</fullName>
    </submittedName>
</protein>
<evidence type="ECO:0000256" key="1">
    <source>
        <dbReference type="SAM" id="MobiDB-lite"/>
    </source>
</evidence>
<reference evidence="3" key="1">
    <citation type="submission" date="2016-11" db="UniProtKB">
        <authorList>
            <consortium name="WormBaseParasite"/>
        </authorList>
    </citation>
    <scope>IDENTIFICATION</scope>
</reference>
<dbReference type="Proteomes" id="UP000095282">
    <property type="component" value="Unplaced"/>
</dbReference>
<keyword evidence="2" id="KW-1185">Reference proteome</keyword>
<dbReference type="WBParaSite" id="Csp11.Scaffold626.g6516.t1">
    <property type="protein sequence ID" value="Csp11.Scaffold626.g6516.t1"/>
    <property type="gene ID" value="Csp11.Scaffold626.g6516"/>
</dbReference>
<proteinExistence type="predicted"/>
<evidence type="ECO:0000313" key="2">
    <source>
        <dbReference type="Proteomes" id="UP000095282"/>
    </source>
</evidence>
<feature type="compositionally biased region" description="Basic residues" evidence="1">
    <location>
        <begin position="1"/>
        <end position="10"/>
    </location>
</feature>
<organism evidence="2 3">
    <name type="scientific">Caenorhabditis tropicalis</name>
    <dbReference type="NCBI Taxonomy" id="1561998"/>
    <lineage>
        <taxon>Eukaryota</taxon>
        <taxon>Metazoa</taxon>
        <taxon>Ecdysozoa</taxon>
        <taxon>Nematoda</taxon>
        <taxon>Chromadorea</taxon>
        <taxon>Rhabditida</taxon>
        <taxon>Rhabditina</taxon>
        <taxon>Rhabditomorpha</taxon>
        <taxon>Rhabditoidea</taxon>
        <taxon>Rhabditidae</taxon>
        <taxon>Peloderinae</taxon>
        <taxon>Caenorhabditis</taxon>
    </lineage>
</organism>
<dbReference type="AlphaFoldDB" id="A0A1I7TJE8"/>
<feature type="region of interest" description="Disordered" evidence="1">
    <location>
        <begin position="1"/>
        <end position="25"/>
    </location>
</feature>